<accession>A0A4P7A2I5</accession>
<sequence>MLVDWSARWRLQREKRELKIPQERVFRDEEAEAVPAESVHLERKATGYLTNRKKRLSLLE</sequence>
<proteinExistence type="predicted"/>
<reference evidence="1 2" key="1">
    <citation type="submission" date="2019-03" db="EMBL/GenBank/DDBJ databases">
        <title>Complete genome sequence of Paenisporosarcina antarctica CGMCC 1.6503T.</title>
        <authorList>
            <person name="Rong J.-C."/>
            <person name="Chi N.-Y."/>
            <person name="Zhang Q.-F."/>
        </authorList>
    </citation>
    <scope>NUCLEOTIDE SEQUENCE [LARGE SCALE GENOMIC DNA]</scope>
    <source>
        <strain evidence="1 2">CGMCC 1.6503</strain>
    </source>
</reference>
<dbReference type="Proteomes" id="UP000294292">
    <property type="component" value="Chromosome"/>
</dbReference>
<name>A0A4P7A2I5_9BACL</name>
<gene>
    <name evidence="1" type="ORF">E2636_13530</name>
</gene>
<dbReference type="AlphaFoldDB" id="A0A4P7A2I5"/>
<dbReference type="EMBL" id="CP038015">
    <property type="protein sequence ID" value="QBP43102.1"/>
    <property type="molecule type" value="Genomic_DNA"/>
</dbReference>
<protein>
    <submittedName>
        <fullName evidence="1">Uncharacterized protein</fullName>
    </submittedName>
</protein>
<dbReference type="KEGG" id="panc:E2636_13530"/>
<evidence type="ECO:0000313" key="1">
    <source>
        <dbReference type="EMBL" id="QBP43102.1"/>
    </source>
</evidence>
<organism evidence="1 2">
    <name type="scientific">Paenisporosarcina antarctica</name>
    <dbReference type="NCBI Taxonomy" id="417367"/>
    <lineage>
        <taxon>Bacteria</taxon>
        <taxon>Bacillati</taxon>
        <taxon>Bacillota</taxon>
        <taxon>Bacilli</taxon>
        <taxon>Bacillales</taxon>
        <taxon>Caryophanaceae</taxon>
        <taxon>Paenisporosarcina</taxon>
    </lineage>
</organism>
<keyword evidence="2" id="KW-1185">Reference proteome</keyword>
<evidence type="ECO:0000313" key="2">
    <source>
        <dbReference type="Proteomes" id="UP000294292"/>
    </source>
</evidence>